<evidence type="ECO:0000259" key="1">
    <source>
        <dbReference type="Pfam" id="PF07883"/>
    </source>
</evidence>
<gene>
    <name evidence="2" type="ORF">A2563_00985</name>
</gene>
<organism evidence="2 3">
    <name type="scientific">Candidatus Magasanikbacteria bacterium RIFOXYD1_FULL_40_23</name>
    <dbReference type="NCBI Taxonomy" id="1798705"/>
    <lineage>
        <taxon>Bacteria</taxon>
        <taxon>Candidatus Magasanikiibacteriota</taxon>
    </lineage>
</organism>
<evidence type="ECO:0000313" key="3">
    <source>
        <dbReference type="Proteomes" id="UP000176634"/>
    </source>
</evidence>
<dbReference type="AlphaFoldDB" id="A0A1F6P7L1"/>
<feature type="domain" description="Cupin type-2" evidence="1">
    <location>
        <begin position="128"/>
        <end position="192"/>
    </location>
</feature>
<sequence>MLDFQFGHLYEHNHENKTTRVYGFTPETFLLLPGGHTHFGFVLSGHIVLGYANGSKMPLPKGCHFCVKEVATVESYGTGIVSSAEGFAGMNQFGGPLENEGRFRYVDGCSNSLLVHPLRKGDPCFHHLHLDPHVKEMPHTHPSLRTLVVYRGEGEAIVPGLDTVHIKRGDAFVIEPDCVHSFNTGEAGMSLVTYHPDSVVGYTDDNNPMLNNTISGGKSARRD</sequence>
<dbReference type="InterPro" id="IPR013096">
    <property type="entry name" value="Cupin_2"/>
</dbReference>
<dbReference type="Pfam" id="PF07883">
    <property type="entry name" value="Cupin_2"/>
    <property type="match status" value="1"/>
</dbReference>
<proteinExistence type="predicted"/>
<reference evidence="2 3" key="1">
    <citation type="journal article" date="2016" name="Nat. Commun.">
        <title>Thousands of microbial genomes shed light on interconnected biogeochemical processes in an aquifer system.</title>
        <authorList>
            <person name="Anantharaman K."/>
            <person name="Brown C.T."/>
            <person name="Hug L.A."/>
            <person name="Sharon I."/>
            <person name="Castelle C.J."/>
            <person name="Probst A.J."/>
            <person name="Thomas B.C."/>
            <person name="Singh A."/>
            <person name="Wilkins M.J."/>
            <person name="Karaoz U."/>
            <person name="Brodie E.L."/>
            <person name="Williams K.H."/>
            <person name="Hubbard S.S."/>
            <person name="Banfield J.F."/>
        </authorList>
    </citation>
    <scope>NUCLEOTIDE SEQUENCE [LARGE SCALE GENOMIC DNA]</scope>
</reference>
<dbReference type="Proteomes" id="UP000176634">
    <property type="component" value="Unassembled WGS sequence"/>
</dbReference>
<name>A0A1F6P7L1_9BACT</name>
<dbReference type="Gene3D" id="2.60.120.10">
    <property type="entry name" value="Jelly Rolls"/>
    <property type="match status" value="1"/>
</dbReference>
<dbReference type="InterPro" id="IPR011051">
    <property type="entry name" value="RmlC_Cupin_sf"/>
</dbReference>
<protein>
    <recommendedName>
        <fullName evidence="1">Cupin type-2 domain-containing protein</fullName>
    </recommendedName>
</protein>
<dbReference type="STRING" id="1798705.A2563_00985"/>
<evidence type="ECO:0000313" key="2">
    <source>
        <dbReference type="EMBL" id="OGH92161.1"/>
    </source>
</evidence>
<comment type="caution">
    <text evidence="2">The sequence shown here is derived from an EMBL/GenBank/DDBJ whole genome shotgun (WGS) entry which is preliminary data.</text>
</comment>
<dbReference type="SUPFAM" id="SSF51182">
    <property type="entry name" value="RmlC-like cupins"/>
    <property type="match status" value="1"/>
</dbReference>
<dbReference type="CDD" id="cd02208">
    <property type="entry name" value="cupin_RmlC-like"/>
    <property type="match status" value="1"/>
</dbReference>
<accession>A0A1F6P7L1</accession>
<dbReference type="EMBL" id="MFRA01000008">
    <property type="protein sequence ID" value="OGH92161.1"/>
    <property type="molecule type" value="Genomic_DNA"/>
</dbReference>
<dbReference type="InterPro" id="IPR014710">
    <property type="entry name" value="RmlC-like_jellyroll"/>
</dbReference>